<evidence type="ECO:0000256" key="2">
    <source>
        <dbReference type="ARBA" id="ARBA00001913"/>
    </source>
</evidence>
<keyword evidence="14" id="KW-1015">Disulfide bond</keyword>
<feature type="compositionally biased region" description="Polar residues" evidence="16">
    <location>
        <begin position="790"/>
        <end position="836"/>
    </location>
</feature>
<feature type="region of interest" description="Disordered" evidence="16">
    <location>
        <begin position="782"/>
        <end position="1281"/>
    </location>
</feature>
<keyword evidence="9" id="KW-0732">Signal</keyword>
<evidence type="ECO:0000256" key="11">
    <source>
        <dbReference type="ARBA" id="ARBA00022837"/>
    </source>
</evidence>
<feature type="region of interest" description="Disordered" evidence="16">
    <location>
        <begin position="319"/>
        <end position="411"/>
    </location>
</feature>
<comment type="catalytic activity">
    <reaction evidence="1">
        <text>a 1,2-diacyl-sn-glycero-3-phosphocholine + H2O = a 1-acyl-sn-glycero-3-phosphocholine + a fatty acid + H(+)</text>
        <dbReference type="Rhea" id="RHEA:15801"/>
        <dbReference type="ChEBI" id="CHEBI:15377"/>
        <dbReference type="ChEBI" id="CHEBI:15378"/>
        <dbReference type="ChEBI" id="CHEBI:28868"/>
        <dbReference type="ChEBI" id="CHEBI:57643"/>
        <dbReference type="ChEBI" id="CHEBI:58168"/>
        <dbReference type="EC" id="3.1.1.4"/>
    </reaction>
</comment>
<dbReference type="FunFam" id="1.20.90.10:FF:000005">
    <property type="entry name" value="Secretory phospholipase A2"/>
    <property type="match status" value="1"/>
</dbReference>
<dbReference type="EC" id="3.1.1.4" evidence="6"/>
<feature type="compositionally biased region" description="Basic and acidic residues" evidence="16">
    <location>
        <begin position="860"/>
        <end position="883"/>
    </location>
</feature>
<dbReference type="OrthoDB" id="29853at2759"/>
<dbReference type="GO" id="GO:0046872">
    <property type="term" value="F:metal ion binding"/>
    <property type="evidence" value="ECO:0007669"/>
    <property type="project" value="UniProtKB-KW"/>
</dbReference>
<comment type="similarity">
    <text evidence="5">Belongs to the phospholipase A2 family.</text>
</comment>
<feature type="compositionally biased region" description="Basic and acidic residues" evidence="16">
    <location>
        <begin position="977"/>
        <end position="987"/>
    </location>
</feature>
<dbReference type="PANTHER" id="PTHR12161:SF13">
    <property type="entry name" value="REGULATOR OF VPS4 ACTIVITY IN THE MVB PATHWAY PROTEIN"/>
    <property type="match status" value="1"/>
</dbReference>
<dbReference type="PANTHER" id="PTHR12161">
    <property type="entry name" value="IST1 FAMILY MEMBER"/>
    <property type="match status" value="1"/>
</dbReference>
<keyword evidence="8" id="KW-0479">Metal-binding</keyword>
<accession>A0A1R3J9X1</accession>
<dbReference type="SUPFAM" id="SSF48619">
    <property type="entry name" value="Phospholipase A2, PLA2"/>
    <property type="match status" value="1"/>
</dbReference>
<dbReference type="GO" id="GO:0012505">
    <property type="term" value="C:endomembrane system"/>
    <property type="evidence" value="ECO:0007669"/>
    <property type="project" value="UniProtKB-ARBA"/>
</dbReference>
<dbReference type="Pfam" id="PF03398">
    <property type="entry name" value="Ist1"/>
    <property type="match status" value="1"/>
</dbReference>
<evidence type="ECO:0000256" key="8">
    <source>
        <dbReference type="ARBA" id="ARBA00022723"/>
    </source>
</evidence>
<dbReference type="Gene3D" id="1.20.90.10">
    <property type="entry name" value="Phospholipase A2 domain"/>
    <property type="match status" value="1"/>
</dbReference>
<feature type="compositionally biased region" description="Acidic residues" evidence="16">
    <location>
        <begin position="1002"/>
        <end position="1012"/>
    </location>
</feature>
<feature type="region of interest" description="Disordered" evidence="16">
    <location>
        <begin position="618"/>
        <end position="637"/>
    </location>
</feature>
<feature type="compositionally biased region" description="Low complexity" evidence="16">
    <location>
        <begin position="691"/>
        <end position="701"/>
    </location>
</feature>
<evidence type="ECO:0000256" key="5">
    <source>
        <dbReference type="ARBA" id="ARBA00007056"/>
    </source>
</evidence>
<comment type="similarity">
    <text evidence="4">Belongs to the IST1 family.</text>
</comment>
<feature type="compositionally biased region" description="Polar residues" evidence="16">
    <location>
        <begin position="1056"/>
        <end position="1090"/>
    </location>
</feature>
<feature type="region of interest" description="Disordered" evidence="16">
    <location>
        <begin position="465"/>
        <end position="587"/>
    </location>
</feature>
<evidence type="ECO:0000256" key="16">
    <source>
        <dbReference type="SAM" id="MobiDB-lite"/>
    </source>
</evidence>
<feature type="compositionally biased region" description="Polar residues" evidence="16">
    <location>
        <begin position="551"/>
        <end position="587"/>
    </location>
</feature>
<comment type="caution">
    <text evidence="17">The sequence shown here is derived from an EMBL/GenBank/DDBJ whole genome shotgun (WGS) entry which is preliminary data.</text>
</comment>
<feature type="compositionally biased region" description="Polar residues" evidence="16">
    <location>
        <begin position="473"/>
        <end position="483"/>
    </location>
</feature>
<comment type="subcellular location">
    <subcellularLocation>
        <location evidence="3">Secreted</location>
    </subcellularLocation>
</comment>
<keyword evidence="10" id="KW-0378">Hydrolase</keyword>
<dbReference type="EMBL" id="AWUE01016436">
    <property type="protein sequence ID" value="OMO91631.1"/>
    <property type="molecule type" value="Genomic_DNA"/>
</dbReference>
<dbReference type="GO" id="GO:0050482">
    <property type="term" value="P:arachidonate secretion"/>
    <property type="evidence" value="ECO:0007669"/>
    <property type="project" value="InterPro"/>
</dbReference>
<feature type="compositionally biased region" description="Polar residues" evidence="16">
    <location>
        <begin position="1106"/>
        <end position="1115"/>
    </location>
</feature>
<feature type="compositionally biased region" description="Polar residues" evidence="16">
    <location>
        <begin position="711"/>
        <end position="724"/>
    </location>
</feature>
<feature type="compositionally biased region" description="Polar residues" evidence="16">
    <location>
        <begin position="495"/>
        <end position="504"/>
    </location>
</feature>
<feature type="compositionally biased region" description="Polar residues" evidence="16">
    <location>
        <begin position="1166"/>
        <end position="1183"/>
    </location>
</feature>
<dbReference type="InterPro" id="IPR033113">
    <property type="entry name" value="PLA2_histidine"/>
</dbReference>
<keyword evidence="13" id="KW-0443">Lipid metabolism</keyword>
<organism evidence="17 18">
    <name type="scientific">Corchorus olitorius</name>
    <dbReference type="NCBI Taxonomy" id="93759"/>
    <lineage>
        <taxon>Eukaryota</taxon>
        <taxon>Viridiplantae</taxon>
        <taxon>Streptophyta</taxon>
        <taxon>Embryophyta</taxon>
        <taxon>Tracheophyta</taxon>
        <taxon>Spermatophyta</taxon>
        <taxon>Magnoliopsida</taxon>
        <taxon>eudicotyledons</taxon>
        <taxon>Gunneridae</taxon>
        <taxon>Pentapetalae</taxon>
        <taxon>rosids</taxon>
        <taxon>malvids</taxon>
        <taxon>Malvales</taxon>
        <taxon>Malvaceae</taxon>
        <taxon>Grewioideae</taxon>
        <taxon>Apeibeae</taxon>
        <taxon>Corchorus</taxon>
    </lineage>
</organism>
<keyword evidence="7" id="KW-0964">Secreted</keyword>
<feature type="compositionally biased region" description="Polar residues" evidence="16">
    <location>
        <begin position="1239"/>
        <end position="1250"/>
    </location>
</feature>
<evidence type="ECO:0000313" key="17">
    <source>
        <dbReference type="EMBL" id="OMO91631.1"/>
    </source>
</evidence>
<evidence type="ECO:0000256" key="9">
    <source>
        <dbReference type="ARBA" id="ARBA00022729"/>
    </source>
</evidence>
<evidence type="ECO:0000256" key="1">
    <source>
        <dbReference type="ARBA" id="ARBA00001604"/>
    </source>
</evidence>
<feature type="region of interest" description="Disordered" evidence="16">
    <location>
        <begin position="690"/>
        <end position="753"/>
    </location>
</feature>
<feature type="compositionally biased region" description="Basic and acidic residues" evidence="16">
    <location>
        <begin position="1251"/>
        <end position="1265"/>
    </location>
</feature>
<feature type="compositionally biased region" description="Polar residues" evidence="16">
    <location>
        <begin position="330"/>
        <end position="347"/>
    </location>
</feature>
<evidence type="ECO:0000256" key="6">
    <source>
        <dbReference type="ARBA" id="ARBA00013278"/>
    </source>
</evidence>
<feature type="compositionally biased region" description="Low complexity" evidence="16">
    <location>
        <begin position="383"/>
        <end position="398"/>
    </location>
</feature>
<evidence type="ECO:0000256" key="12">
    <source>
        <dbReference type="ARBA" id="ARBA00022963"/>
    </source>
</evidence>
<dbReference type="CDD" id="cd04706">
    <property type="entry name" value="PLA2_plant"/>
    <property type="match status" value="1"/>
</dbReference>
<proteinExistence type="inferred from homology"/>
<dbReference type="InterPro" id="IPR036444">
    <property type="entry name" value="PLipase_A2_dom_sf"/>
</dbReference>
<evidence type="ECO:0000256" key="4">
    <source>
        <dbReference type="ARBA" id="ARBA00005536"/>
    </source>
</evidence>
<feature type="compositionally biased region" description="Basic and acidic residues" evidence="16">
    <location>
        <begin position="1021"/>
        <end position="1032"/>
    </location>
</feature>
<dbReference type="InterPro" id="IPR005061">
    <property type="entry name" value="Ist1"/>
</dbReference>
<keyword evidence="18" id="KW-1185">Reference proteome</keyword>
<dbReference type="Proteomes" id="UP000187203">
    <property type="component" value="Unassembled WGS sequence"/>
</dbReference>
<feature type="compositionally biased region" description="Polar residues" evidence="16">
    <location>
        <begin position="1128"/>
        <end position="1145"/>
    </location>
</feature>
<comment type="cofactor">
    <cofactor evidence="2">
        <name>Ca(2+)</name>
        <dbReference type="ChEBI" id="CHEBI:29108"/>
    </cofactor>
</comment>
<keyword evidence="15" id="KW-0175">Coiled coil</keyword>
<dbReference type="PROSITE" id="PS00118">
    <property type="entry name" value="PA2_HIS"/>
    <property type="match status" value="1"/>
</dbReference>
<dbReference type="Gene3D" id="1.20.1260.60">
    <property type="entry name" value="Vacuolar protein sorting-associated protein Ist1"/>
    <property type="match status" value="2"/>
</dbReference>
<evidence type="ECO:0000256" key="3">
    <source>
        <dbReference type="ARBA" id="ARBA00004613"/>
    </source>
</evidence>
<evidence type="ECO:0000313" key="18">
    <source>
        <dbReference type="Proteomes" id="UP000187203"/>
    </source>
</evidence>
<sequence length="1281" mass="141228">MFDKIGPTALIARAIRGRTKPESLYLTTVDTMVFGAVIPARKRFAATFAFIFVFLTVFADSATNDSQVKCSRTCVAVNCNSVGIRYGKYCGVGWSGCPGEKPCDDLDACCKIHDECVEKKGLINVKCHEKFKSCIKKVQNSGKVGFSRDCPIETAVPTMVQGMDMAILLSHKTALKLAIPRLKLMKNKREAQVKQLRRELAQLLESGQDQTARIREAIASVVFASARCGEIPELKDVSKHFTAKYGKEFTSSALELRPNCGVGRMLVEKLSASAPDGPTKLKILTAIAEEHNIKWDPESFGAKEAKVYEDLLNGPNSVKEATKIADPPKTQASTSHYEQRTPNNQVPTHDKGPPNVQAPKHMEKNDAPASVYGHSSGSPPYANNFGNSNSSASNNMSSGTYPPNSKPYGTEHQEMEFRNSYSGNESAFSSPRQRWNMEFKDATAAAQAAAESAELASMAARAAAELSSRENITRQNSTESRMSSAHGMRNDESHQYTASASQNEHLARHPVAQGRNSQNYGDTDRKELHNRAGQAENMYSNTVKSADKSTHGSFKSTAASSNERPSVNNQIGDAYSQRNSSEGRQVEQFSEVTIKRSSGENGMRFVSELHDSKNVDDHEVRVREQSSYSSSHSQLNTFTDDHDVVSNLNWQSSDYDERNSSKTGMQFVNELHDIENSDIADYQEATIRKQSSYSSSHSSSSAFADDHDVVSNLNRQNSGNNSGEESFPFNDKRSHHRSTKETTDSYDNPSAVFDNYGSDNDGCNFHLEEEHKVHEYSMNFLSPGRKSPTHPFTSTNSWRIGQTVDSPEKSISQSHIFSEKQSTPVLDESSTSSAVASQRDDLPAAFDDYGPSSESEEEVEKSKFDRSPDASIGSDKKNNDFHQSKTSISTPQLAEGIEGTGPFKDFSMEESKELNLGNLTGGIRNKNKLPPYSRVPQSSTIPSEEAANFTSTRTKQSSTPTAVEASVSSGSYNQEPYSRKGSVEVNRKFSTRASRQIQQDSDSSDDSDEEEIQPYTSTQDQYDKMPSFEENKVSNFRAPIPYFGSGNSDSDEELPKTSSNARLNTGLSRRTKASPSNSRRSSNLKTTVSSEPKVFSDYGGEKYPSLRSSNANEASPRTRPQKEDSDYWESNQQSRLAAQATTKLVSETKKSSFDGPPDYGREKYSSLRNSNADEAQPRSQPQKQDSDHWESNQQSRLAARATTKLVSEIKKSSFDGPPVSSQMEKQAPTSVPKVIASGSAKTLKSQTSDGSSKETASHVHPKLPDYDSLMEHLNSLRQNRQ</sequence>
<reference evidence="18" key="1">
    <citation type="submission" date="2013-09" db="EMBL/GenBank/DDBJ databases">
        <title>Corchorus olitorius genome sequencing.</title>
        <authorList>
            <person name="Alam M."/>
            <person name="Haque M.S."/>
            <person name="Islam M.S."/>
            <person name="Emdad E.M."/>
            <person name="Islam M.M."/>
            <person name="Ahmed B."/>
            <person name="Halim A."/>
            <person name="Hossen Q.M.M."/>
            <person name="Hossain M.Z."/>
            <person name="Ahmed R."/>
            <person name="Khan M.M."/>
            <person name="Islam R."/>
            <person name="Rashid M.M."/>
            <person name="Khan S.A."/>
            <person name="Rahman M.S."/>
            <person name="Alam M."/>
            <person name="Yahiya A.S."/>
            <person name="Khan M.S."/>
            <person name="Azam M.S."/>
            <person name="Haque T."/>
            <person name="Lashkar M.Z.H."/>
            <person name="Akhand A.I."/>
            <person name="Morshed G."/>
            <person name="Roy S."/>
            <person name="Uddin K.S."/>
            <person name="Rabeya T."/>
            <person name="Hossain A.S."/>
            <person name="Chowdhury A."/>
            <person name="Snigdha A.R."/>
            <person name="Mortoza M.S."/>
            <person name="Matin S.A."/>
            <person name="Hoque S.M.E."/>
            <person name="Islam M.K."/>
            <person name="Roy D.K."/>
            <person name="Haider R."/>
            <person name="Moosa M.M."/>
            <person name="Elias S.M."/>
            <person name="Hasan A.M."/>
            <person name="Jahan S."/>
            <person name="Shafiuddin M."/>
            <person name="Mahmood N."/>
            <person name="Shommy N.S."/>
        </authorList>
    </citation>
    <scope>NUCLEOTIDE SEQUENCE [LARGE SCALE GENOMIC DNA]</scope>
    <source>
        <strain evidence="18">cv. O-4</strain>
    </source>
</reference>
<evidence type="ECO:0000256" key="13">
    <source>
        <dbReference type="ARBA" id="ARBA00023098"/>
    </source>
</evidence>
<dbReference type="GO" id="GO:0004623">
    <property type="term" value="F:phospholipase A2 activity"/>
    <property type="evidence" value="ECO:0007669"/>
    <property type="project" value="UniProtKB-EC"/>
</dbReference>
<dbReference type="InterPro" id="IPR042277">
    <property type="entry name" value="IST1-like"/>
</dbReference>
<feature type="coiled-coil region" evidence="15">
    <location>
        <begin position="179"/>
        <end position="213"/>
    </location>
</feature>
<dbReference type="GO" id="GO:0006644">
    <property type="term" value="P:phospholipid metabolic process"/>
    <property type="evidence" value="ECO:0007669"/>
    <property type="project" value="InterPro"/>
</dbReference>
<name>A0A1R3J9X1_9ROSI</name>
<feature type="compositionally biased region" description="Polar residues" evidence="16">
    <location>
        <begin position="935"/>
        <end position="976"/>
    </location>
</feature>
<keyword evidence="11" id="KW-0106">Calcium</keyword>
<evidence type="ECO:0000256" key="10">
    <source>
        <dbReference type="ARBA" id="ARBA00022801"/>
    </source>
</evidence>
<keyword evidence="12" id="KW-0442">Lipid degradation</keyword>
<evidence type="ECO:0000256" key="15">
    <source>
        <dbReference type="SAM" id="Coils"/>
    </source>
</evidence>
<dbReference type="GO" id="GO:0005576">
    <property type="term" value="C:extracellular region"/>
    <property type="evidence" value="ECO:0007669"/>
    <property type="project" value="UniProtKB-SubCell"/>
</dbReference>
<dbReference type="GO" id="GO:0015031">
    <property type="term" value="P:protein transport"/>
    <property type="evidence" value="ECO:0007669"/>
    <property type="project" value="InterPro"/>
</dbReference>
<dbReference type="STRING" id="93759.A0A1R3J9X1"/>
<protein>
    <recommendedName>
        <fullName evidence="6">phospholipase A2</fullName>
        <ecNumber evidence="6">3.1.1.4</ecNumber>
    </recommendedName>
</protein>
<evidence type="ECO:0000256" key="7">
    <source>
        <dbReference type="ARBA" id="ARBA00022525"/>
    </source>
</evidence>
<feature type="compositionally biased region" description="Polar residues" evidence="16">
    <location>
        <begin position="1219"/>
        <end position="1229"/>
    </location>
</feature>
<dbReference type="GO" id="GO:0016042">
    <property type="term" value="P:lipid catabolic process"/>
    <property type="evidence" value="ECO:0007669"/>
    <property type="project" value="UniProtKB-KW"/>
</dbReference>
<gene>
    <name evidence="17" type="ORF">COLO4_18235</name>
</gene>
<evidence type="ECO:0000256" key="14">
    <source>
        <dbReference type="ARBA" id="ARBA00023157"/>
    </source>
</evidence>